<reference evidence="3" key="1">
    <citation type="journal article" date="2019" name="Int. J. Syst. Evol. Microbiol.">
        <title>The Global Catalogue of Microorganisms (GCM) 10K type strain sequencing project: providing services to taxonomists for standard genome sequencing and annotation.</title>
        <authorList>
            <consortium name="The Broad Institute Genomics Platform"/>
            <consortium name="The Broad Institute Genome Sequencing Center for Infectious Disease"/>
            <person name="Wu L."/>
            <person name="Ma J."/>
        </authorList>
    </citation>
    <scope>NUCLEOTIDE SEQUENCE [LARGE SCALE GENOMIC DNA]</scope>
    <source>
        <strain evidence="3">JCM 10411</strain>
    </source>
</reference>
<dbReference type="RefSeq" id="WP_381364212.1">
    <property type="nucleotide sequence ID" value="NZ_JBHSOA010000037.1"/>
</dbReference>
<dbReference type="EC" id="3.1.2.-" evidence="2"/>
<keyword evidence="2" id="KW-0378">Hydrolase</keyword>
<dbReference type="Proteomes" id="UP001596180">
    <property type="component" value="Unassembled WGS sequence"/>
</dbReference>
<name>A0ABW1E117_9ACTN</name>
<keyword evidence="3" id="KW-1185">Reference proteome</keyword>
<feature type="domain" description="Thioesterase" evidence="1">
    <location>
        <begin position="60"/>
        <end position="134"/>
    </location>
</feature>
<dbReference type="InterPro" id="IPR029069">
    <property type="entry name" value="HotDog_dom_sf"/>
</dbReference>
<dbReference type="Gene3D" id="3.10.129.10">
    <property type="entry name" value="Hotdog Thioesterase"/>
    <property type="match status" value="1"/>
</dbReference>
<dbReference type="SUPFAM" id="SSF54637">
    <property type="entry name" value="Thioesterase/thiol ester dehydrase-isomerase"/>
    <property type="match status" value="1"/>
</dbReference>
<dbReference type="InterPro" id="IPR006683">
    <property type="entry name" value="Thioestr_dom"/>
</dbReference>
<sequence>MSVAASEEYPLVPVEVSDEEWCAWANTLPFAIGFDVRCLRLVDGAGEFVAGSSPIPVNPNGAVHGGVVAAAVDHALGVTCVRAVKAGDGIATASLTIDYYQPCELPMRLSVSVRRSGRSVVFAQVRVTDTDGELRAEASGVMSVRRSREARRALEYSRGPNR</sequence>
<gene>
    <name evidence="2" type="ORF">ACFPZI_18145</name>
</gene>
<dbReference type="Pfam" id="PF03061">
    <property type="entry name" value="4HBT"/>
    <property type="match status" value="1"/>
</dbReference>
<organism evidence="2 3">
    <name type="scientific">Streptomyces chlorus</name>
    <dbReference type="NCBI Taxonomy" id="887452"/>
    <lineage>
        <taxon>Bacteria</taxon>
        <taxon>Bacillati</taxon>
        <taxon>Actinomycetota</taxon>
        <taxon>Actinomycetes</taxon>
        <taxon>Kitasatosporales</taxon>
        <taxon>Streptomycetaceae</taxon>
        <taxon>Streptomyces</taxon>
    </lineage>
</organism>
<dbReference type="CDD" id="cd03443">
    <property type="entry name" value="PaaI_thioesterase"/>
    <property type="match status" value="1"/>
</dbReference>
<protein>
    <submittedName>
        <fullName evidence="2">PaaI family thioesterase</fullName>
        <ecNumber evidence="2">3.1.2.-</ecNumber>
    </submittedName>
</protein>
<comment type="caution">
    <text evidence="2">The sequence shown here is derived from an EMBL/GenBank/DDBJ whole genome shotgun (WGS) entry which is preliminary data.</text>
</comment>
<dbReference type="EMBL" id="JBHSOA010000037">
    <property type="protein sequence ID" value="MFC5853659.1"/>
    <property type="molecule type" value="Genomic_DNA"/>
</dbReference>
<evidence type="ECO:0000313" key="2">
    <source>
        <dbReference type="EMBL" id="MFC5853659.1"/>
    </source>
</evidence>
<proteinExistence type="predicted"/>
<accession>A0ABW1E117</accession>
<dbReference type="GO" id="GO:0016787">
    <property type="term" value="F:hydrolase activity"/>
    <property type="evidence" value="ECO:0007669"/>
    <property type="project" value="UniProtKB-KW"/>
</dbReference>
<evidence type="ECO:0000313" key="3">
    <source>
        <dbReference type="Proteomes" id="UP001596180"/>
    </source>
</evidence>
<evidence type="ECO:0000259" key="1">
    <source>
        <dbReference type="Pfam" id="PF03061"/>
    </source>
</evidence>